<evidence type="ECO:0000256" key="1">
    <source>
        <dbReference type="SAM" id="MobiDB-lite"/>
    </source>
</evidence>
<evidence type="ECO:0000313" key="5">
    <source>
        <dbReference type="Proteomes" id="UP000249522"/>
    </source>
</evidence>
<accession>A0A2W1LSP0</accession>
<dbReference type="EMBL" id="QKRB01000053">
    <property type="protein sequence ID" value="PZD94457.1"/>
    <property type="molecule type" value="Genomic_DNA"/>
</dbReference>
<proteinExistence type="predicted"/>
<feature type="chain" id="PRO_5039343094" description="Copper amine oxidase-like N-terminal domain-containing protein" evidence="2">
    <location>
        <begin position="28"/>
        <end position="809"/>
    </location>
</feature>
<dbReference type="RefSeq" id="WP_111148253.1">
    <property type="nucleotide sequence ID" value="NZ_QKRB01000053.1"/>
</dbReference>
<organism evidence="4 5">
    <name type="scientific">Paenibacillus sambharensis</name>
    <dbReference type="NCBI Taxonomy" id="1803190"/>
    <lineage>
        <taxon>Bacteria</taxon>
        <taxon>Bacillati</taxon>
        <taxon>Bacillota</taxon>
        <taxon>Bacilli</taxon>
        <taxon>Bacillales</taxon>
        <taxon>Paenibacillaceae</taxon>
        <taxon>Paenibacillus</taxon>
    </lineage>
</organism>
<dbReference type="SUPFAM" id="SSF55383">
    <property type="entry name" value="Copper amine oxidase, domain N"/>
    <property type="match status" value="2"/>
</dbReference>
<feature type="domain" description="Copper amine oxidase-like N-terminal" evidence="3">
    <location>
        <begin position="44"/>
        <end position="156"/>
    </location>
</feature>
<dbReference type="InterPro" id="IPR036582">
    <property type="entry name" value="Mao_N_sf"/>
</dbReference>
<keyword evidence="5" id="KW-1185">Reference proteome</keyword>
<name>A0A2W1LSP0_9BACL</name>
<dbReference type="InterPro" id="IPR012854">
    <property type="entry name" value="Cu_amine_oxidase-like_N"/>
</dbReference>
<dbReference type="InterPro" id="IPR019198">
    <property type="entry name" value="Beta_propeller_containing"/>
</dbReference>
<evidence type="ECO:0000256" key="2">
    <source>
        <dbReference type="SAM" id="SignalP"/>
    </source>
</evidence>
<dbReference type="OrthoDB" id="9778998at2"/>
<feature type="region of interest" description="Disordered" evidence="1">
    <location>
        <begin position="789"/>
        <end position="809"/>
    </location>
</feature>
<dbReference type="AlphaFoldDB" id="A0A2W1LSP0"/>
<reference evidence="4 5" key="1">
    <citation type="submission" date="2018-06" db="EMBL/GenBank/DDBJ databases">
        <title>Paenibacillus imtechensis sp. nov.</title>
        <authorList>
            <person name="Pinnaka A.K."/>
            <person name="Singh H."/>
            <person name="Kaur M."/>
        </authorList>
    </citation>
    <scope>NUCLEOTIDE SEQUENCE [LARGE SCALE GENOMIC DNA]</scope>
    <source>
        <strain evidence="4 5">SMB1</strain>
    </source>
</reference>
<feature type="signal peptide" evidence="2">
    <location>
        <begin position="1"/>
        <end position="27"/>
    </location>
</feature>
<keyword evidence="2" id="KW-0732">Signal</keyword>
<evidence type="ECO:0000259" key="3">
    <source>
        <dbReference type="Pfam" id="PF07833"/>
    </source>
</evidence>
<protein>
    <recommendedName>
        <fullName evidence="3">Copper amine oxidase-like N-terminal domain-containing protein</fullName>
    </recommendedName>
</protein>
<feature type="region of interest" description="Disordered" evidence="1">
    <location>
        <begin position="179"/>
        <end position="226"/>
    </location>
</feature>
<dbReference type="Pfam" id="PF09826">
    <property type="entry name" value="Beta_propel"/>
    <property type="match status" value="1"/>
</dbReference>
<sequence length="809" mass="88443">MSIGKRFSKPVLAALLAVLLILAAASAPRTQSHISAAETGIRIVVNGQELALSTPAVKHQGTTMVPLRQIAEAMQAEVKWTGHGDDRTPASVQLARQGRTAVLTIGGTTLKTDGVTVKLDQPPYVKAGVTMVPLRAITESLGAVVAWEAKSRTVQISEPAELPVVGTMEKMNELLEASEQRSVQAFDRGPVKEESAGAADGGSSKNAADTAAPAAGVTDSHSSTNVQVEGVDEADWAKTDGRFIYQLSGSRVFITDIRDAADPKLAATLTYKEEDHFYPQQLYADGKHLIVIGQYQQPIAIEPGPGDGSTDKAVTADNEVLRTRSSELWMPMRSSIRTLIYEISGSGQPALKRQTQMEGNYLTSRKIGSSLYVLTNKFNYPYRALEGEENNSAAYEPVYSDSLSGGTGDQRLLPLDKIRYFPESPESSMLLVGSVNLSKPEEELQVSAYMGSGQTVYASARHLYVAIAKYEDGHNTVKQTTVIHKFRLDQGKTVYIGEGSVPGGVLNQFSMDEHNGYFRIATTSGDMWASGEAASRNNLYVLDEQLARAGTLEGLAPGERIYSVRFMGERAYMVTFRNVDPLFAIDLRNPFEPSVLGQLKIPGYSDYLHPYDEHHLIGFGKETITLPAKGSGPDEVTAFYQGMKIALFDVTDVSQPKEKFKTVIGDRGTHSELLNDHRALLFSRSKGLLAFPVTVMEIKEDSPEIETGGIPAYGEFTYQGAYVYRIDTEKGFELRERITHLTEKDYARSGHYGLNDQKSVRRILYAGDTLYTLSEQVLKANSLKTMEEQGTLHYPAEKEGSGSPGMKIE</sequence>
<gene>
    <name evidence="4" type="ORF">DNH61_18880</name>
</gene>
<comment type="caution">
    <text evidence="4">The sequence shown here is derived from an EMBL/GenBank/DDBJ whole genome shotgun (WGS) entry which is preliminary data.</text>
</comment>
<evidence type="ECO:0000313" key="4">
    <source>
        <dbReference type="EMBL" id="PZD94457.1"/>
    </source>
</evidence>
<dbReference type="Gene3D" id="3.30.457.10">
    <property type="entry name" value="Copper amine oxidase-like, N-terminal domain"/>
    <property type="match status" value="1"/>
</dbReference>
<dbReference type="Proteomes" id="UP000249522">
    <property type="component" value="Unassembled WGS sequence"/>
</dbReference>
<dbReference type="Pfam" id="PF07833">
    <property type="entry name" value="Cu_amine_oxidN1"/>
    <property type="match status" value="1"/>
</dbReference>